<proteinExistence type="predicted"/>
<dbReference type="PANTHER" id="PTHR36174">
    <property type="entry name" value="LIPID II:GLYCINE GLYCYLTRANSFERASE"/>
    <property type="match status" value="1"/>
</dbReference>
<dbReference type="RefSeq" id="WP_015441001.1">
    <property type="nucleotide sequence ID" value="NC_020520.1"/>
</dbReference>
<evidence type="ECO:0000313" key="2">
    <source>
        <dbReference type="EMBL" id="BAN01754.1"/>
    </source>
</evidence>
<name>A0A6C7E0E0_ILUCY</name>
<protein>
    <recommendedName>
        <fullName evidence="1">BioF2-like acetyltransferase domain-containing protein</fullName>
    </recommendedName>
</protein>
<reference evidence="2 3" key="1">
    <citation type="journal article" date="2013" name="Int. J. Syst. Evol. Microbiol.">
        <title>Ilumatobacter nonamiense sp. nov. and Ilumatobacter coccineum sp. nov., isolated from seashore sand.</title>
        <authorList>
            <person name="Matsumoto A."/>
            <person name="Kasai H."/>
            <person name="Matsuo Y."/>
            <person name="Shizuri Y."/>
            <person name="Ichikawa N."/>
            <person name="Fujita N."/>
            <person name="Omura S."/>
            <person name="Takahashi Y."/>
        </authorList>
    </citation>
    <scope>NUCLEOTIDE SEQUENCE [LARGE SCALE GENOMIC DNA]</scope>
    <source>
        <strain evidence="3">NBRC 103263 / KCTC 29153 / YM16-304</strain>
    </source>
</reference>
<dbReference type="Pfam" id="PF13480">
    <property type="entry name" value="Acetyltransf_6"/>
    <property type="match status" value="1"/>
</dbReference>
<dbReference type="AlphaFoldDB" id="A0A6C7E0E0"/>
<dbReference type="InterPro" id="IPR050644">
    <property type="entry name" value="PG_Glycine_Bridge_Synth"/>
</dbReference>
<dbReference type="Proteomes" id="UP000011863">
    <property type="component" value="Chromosome"/>
</dbReference>
<organism evidence="2 3">
    <name type="scientific">Ilumatobacter coccineus (strain NBRC 103263 / KCTC 29153 / YM16-304)</name>
    <dbReference type="NCBI Taxonomy" id="1313172"/>
    <lineage>
        <taxon>Bacteria</taxon>
        <taxon>Bacillati</taxon>
        <taxon>Actinomycetota</taxon>
        <taxon>Acidimicrobiia</taxon>
        <taxon>Acidimicrobiales</taxon>
        <taxon>Ilumatobacteraceae</taxon>
        <taxon>Ilumatobacter</taxon>
    </lineage>
</organism>
<dbReference type="EMBL" id="AP012057">
    <property type="protein sequence ID" value="BAN01754.1"/>
    <property type="molecule type" value="Genomic_DNA"/>
</dbReference>
<sequence length="351" mass="38945">MVKLIRDVDTAWWTDVAKESPAATFFHTPIWQEIAVSSFRADEAATVGFELDSGVRAVLPAVATKRLGPLRKLTSTAEGCYGGLIATGPVSAAELDEIAAQVLGRTVLAFDYLESPLPGPAQLSDGGKGWSVDRDEPAWVIDLDEDFEQVFSGFQKRLREHYRSGLRKGVTIAEATTVESYRTHFDAYRDAVDRWGEDDGYGYGWTVFETIQDLATRHPENIKLWLISVDGEPVGGRLVFYWNQHATLWHGSARREFLNHQVMPVADVDVARDAAARGYKFYDLNTTGDHPGVVRYKQRFNTREVPLRYWSYVSPAMRSIRGVRELGEAALGRVRARGGQEGGAGSSTAEA</sequence>
<evidence type="ECO:0000313" key="3">
    <source>
        <dbReference type="Proteomes" id="UP000011863"/>
    </source>
</evidence>
<evidence type="ECO:0000259" key="1">
    <source>
        <dbReference type="Pfam" id="PF13480"/>
    </source>
</evidence>
<accession>A0A6C7E0E0</accession>
<dbReference type="PANTHER" id="PTHR36174:SF1">
    <property type="entry name" value="LIPID II:GLYCINE GLYCYLTRANSFERASE"/>
    <property type="match status" value="1"/>
</dbReference>
<gene>
    <name evidence="2" type="ORF">YM304_14400</name>
</gene>
<dbReference type="KEGG" id="aym:YM304_14400"/>
<dbReference type="InterPro" id="IPR038740">
    <property type="entry name" value="BioF2-like_GNAT_dom"/>
</dbReference>
<feature type="domain" description="BioF2-like acetyltransferase" evidence="1">
    <location>
        <begin position="155"/>
        <end position="297"/>
    </location>
</feature>
<keyword evidence="3" id="KW-1185">Reference proteome</keyword>
<dbReference type="Gene3D" id="3.40.630.30">
    <property type="match status" value="1"/>
</dbReference>
<dbReference type="InterPro" id="IPR016181">
    <property type="entry name" value="Acyl_CoA_acyltransferase"/>
</dbReference>
<dbReference type="SUPFAM" id="SSF55729">
    <property type="entry name" value="Acyl-CoA N-acyltransferases (Nat)"/>
    <property type="match status" value="1"/>
</dbReference>